<gene>
    <name evidence="1" type="ORF">ND861_04830</name>
    <name evidence="2" type="ORF">ND862_08390</name>
</gene>
<dbReference type="EMBL" id="JAMQPM010000002">
    <property type="protein sequence ID" value="MCW7525662.1"/>
    <property type="molecule type" value="Genomic_DNA"/>
</dbReference>
<accession>A0AAW5VBR9</accession>
<name>A0AAW5VBR9_9LEPT</name>
<proteinExistence type="predicted"/>
<evidence type="ECO:0000313" key="3">
    <source>
        <dbReference type="Proteomes" id="UP001208540"/>
    </source>
</evidence>
<dbReference type="EMBL" id="JAMQPL010000002">
    <property type="protein sequence ID" value="MCW7530223.1"/>
    <property type="molecule type" value="Genomic_DNA"/>
</dbReference>
<sequence length="75" mass="8727">MNIEFDEDGNHLYFASSPHVILPSRQGGQFHSKFMHPTYADEITENMRRYTSLLSDMDYLVRLAFLEVEASEITL</sequence>
<organism evidence="2 3">
    <name type="scientific">Leptospira soteropolitanensis</name>
    <dbReference type="NCBI Taxonomy" id="2950025"/>
    <lineage>
        <taxon>Bacteria</taxon>
        <taxon>Pseudomonadati</taxon>
        <taxon>Spirochaetota</taxon>
        <taxon>Spirochaetia</taxon>
        <taxon>Leptospirales</taxon>
        <taxon>Leptospiraceae</taxon>
        <taxon>Leptospira</taxon>
    </lineage>
</organism>
<dbReference type="Proteomes" id="UP001208912">
    <property type="component" value="Unassembled WGS sequence"/>
</dbReference>
<dbReference type="AlphaFoldDB" id="A0AAW5VBR9"/>
<keyword evidence="4" id="KW-1185">Reference proteome</keyword>
<reference evidence="2 4" key="1">
    <citation type="submission" date="2022-06" db="EMBL/GenBank/DDBJ databases">
        <title>Leptospira isolates from biofilms formed at urban environments.</title>
        <authorList>
            <person name="Ribeiro P.S."/>
            <person name="Sousa T."/>
            <person name="Carvalho N."/>
            <person name="Aburjaile F."/>
            <person name="Neves F."/>
            <person name="Oliveira D."/>
            <person name="Blanco L."/>
            <person name="Lima J."/>
            <person name="Costa F."/>
            <person name="Brenig B."/>
            <person name="Soares S."/>
            <person name="Ramos R."/>
            <person name="Goes-Neto A."/>
            <person name="Matiuzzi M."/>
            <person name="Azevedo V."/>
            <person name="Ristow P."/>
        </authorList>
    </citation>
    <scope>NUCLEOTIDE SEQUENCE</scope>
    <source>
        <strain evidence="1 4">VSF19</strain>
        <strain evidence="2">VSF20</strain>
    </source>
</reference>
<protein>
    <submittedName>
        <fullName evidence="2">Uncharacterized protein</fullName>
    </submittedName>
</protein>
<evidence type="ECO:0000313" key="2">
    <source>
        <dbReference type="EMBL" id="MCW7530223.1"/>
    </source>
</evidence>
<evidence type="ECO:0000313" key="4">
    <source>
        <dbReference type="Proteomes" id="UP001208912"/>
    </source>
</evidence>
<comment type="caution">
    <text evidence="2">The sequence shown here is derived from an EMBL/GenBank/DDBJ whole genome shotgun (WGS) entry which is preliminary data.</text>
</comment>
<evidence type="ECO:0000313" key="1">
    <source>
        <dbReference type="EMBL" id="MCW7525662.1"/>
    </source>
</evidence>
<dbReference type="RefSeq" id="WP_265350986.1">
    <property type="nucleotide sequence ID" value="NZ_JAMQPL010000002.1"/>
</dbReference>
<dbReference type="Proteomes" id="UP001208540">
    <property type="component" value="Unassembled WGS sequence"/>
</dbReference>